<organism evidence="10 11">
    <name type="scientific">Leptotrombidium deliense</name>
    <dbReference type="NCBI Taxonomy" id="299467"/>
    <lineage>
        <taxon>Eukaryota</taxon>
        <taxon>Metazoa</taxon>
        <taxon>Ecdysozoa</taxon>
        <taxon>Arthropoda</taxon>
        <taxon>Chelicerata</taxon>
        <taxon>Arachnida</taxon>
        <taxon>Acari</taxon>
        <taxon>Acariformes</taxon>
        <taxon>Trombidiformes</taxon>
        <taxon>Prostigmata</taxon>
        <taxon>Anystina</taxon>
        <taxon>Parasitengona</taxon>
        <taxon>Trombiculoidea</taxon>
        <taxon>Trombiculidae</taxon>
        <taxon>Leptotrombidium</taxon>
    </lineage>
</organism>
<proteinExistence type="inferred from homology"/>
<evidence type="ECO:0000256" key="1">
    <source>
        <dbReference type="ARBA" id="ARBA00006432"/>
    </source>
</evidence>
<sequence>MSDSVAISLVVGLLKTVVCLYDIISFPVYLLYQRPWIKRQADRQTRAVKANIDDPYSSYVRLNAPPKHSILECDTLPKLFKKTVEIYGEKRCVGYREVFGEELETQDDGKTFKKLIMGDYKWYSYIELDKRIDDVAKGLMSFGVKPGDTVMILAETRLEWYLTAQSVFRLGATIGTLYTTLGNDAIVHGLNETGVSHLVTTFDILPKLEEIVTKTPALKCIIYVEGFKKVKVDGFRLNVVPFSVVEEKGKSIADYKFSVANPEDPAIIMYTSGSTGIPKGVVIMHKNVIGTIHGFFAVAHSLTEKHVYMAYLPLAHVLELAAESFFMAIGMEIGYSSAHTMTDKSTAVKRGAKGDSALLQPSVLASVPLVLDRIRKAVCEQVEGRGRLFKAVFDFAIEYKKFWTKKGFNTPIINFLVCRKIQQLLGGKLQYIVTGSAPLSPETHDFIRSCLNVILIQGYGLTETASGGTLMDFGDLSVGRVGPPLHGLRIKLSDWKEGNYFVTDKPYPRGEIVIGGDCVTAGYYKNEDLTREMFREEDGIRWFYTGDVGEVHPDGSIKIIDRKKDLVKLQYGEYISLGKVETELKSCPYVENICIYGDSRHTYVVALIVPNPKAIHNLAKEYAKEDLTLAELCRDPQINEAILASIVEHGKRAKLNKMEIPAKVKLCAEEWSPDSGLVTAALKLRRKNIQDHYKLDISKLYTSAGGDGDHSKST</sequence>
<dbReference type="GO" id="GO:0005524">
    <property type="term" value="F:ATP binding"/>
    <property type="evidence" value="ECO:0007669"/>
    <property type="project" value="UniProtKB-KW"/>
</dbReference>
<feature type="transmembrane region" description="Helical" evidence="8">
    <location>
        <begin position="6"/>
        <end position="32"/>
    </location>
</feature>
<evidence type="ECO:0000256" key="5">
    <source>
        <dbReference type="ARBA" id="ARBA00022840"/>
    </source>
</evidence>
<dbReference type="InterPro" id="IPR000873">
    <property type="entry name" value="AMP-dep_synth/lig_dom"/>
</dbReference>
<protein>
    <recommendedName>
        <fullName evidence="6">long-chain-fatty-acid--CoA ligase</fullName>
        <ecNumber evidence="6">6.2.1.3</ecNumber>
    </recommendedName>
</protein>
<keyword evidence="3" id="KW-0547">Nucleotide-binding</keyword>
<keyword evidence="8" id="KW-0472">Membrane</keyword>
<dbReference type="VEuPathDB" id="VectorBase:LDEU007592"/>
<keyword evidence="2 10" id="KW-0436">Ligase</keyword>
<evidence type="ECO:0000256" key="6">
    <source>
        <dbReference type="ARBA" id="ARBA00026121"/>
    </source>
</evidence>
<evidence type="ECO:0000256" key="8">
    <source>
        <dbReference type="SAM" id="Phobius"/>
    </source>
</evidence>
<dbReference type="GO" id="GO:0030182">
    <property type="term" value="P:neuron differentiation"/>
    <property type="evidence" value="ECO:0007669"/>
    <property type="project" value="TreeGrafter"/>
</dbReference>
<keyword evidence="8" id="KW-0812">Transmembrane</keyword>
<keyword evidence="5" id="KW-0067">ATP-binding</keyword>
<gene>
    <name evidence="10" type="ORF">B4U80_07604</name>
</gene>
<evidence type="ECO:0000256" key="2">
    <source>
        <dbReference type="ARBA" id="ARBA00022598"/>
    </source>
</evidence>
<evidence type="ECO:0000256" key="4">
    <source>
        <dbReference type="ARBA" id="ARBA00022832"/>
    </source>
</evidence>
<reference evidence="10 11" key="1">
    <citation type="journal article" date="2018" name="Gigascience">
        <title>Genomes of trombidid mites reveal novel predicted allergens and laterally-transferred genes associated with secondary metabolism.</title>
        <authorList>
            <person name="Dong X."/>
            <person name="Chaisiri K."/>
            <person name="Xia D."/>
            <person name="Armstrong S.D."/>
            <person name="Fang Y."/>
            <person name="Donnelly M.J."/>
            <person name="Kadowaki T."/>
            <person name="McGarry J.W."/>
            <person name="Darby A.C."/>
            <person name="Makepeace B.L."/>
        </authorList>
    </citation>
    <scope>NUCLEOTIDE SEQUENCE [LARGE SCALE GENOMIC DNA]</scope>
    <source>
        <strain evidence="10">UoL-UT</strain>
    </source>
</reference>
<dbReference type="AlphaFoldDB" id="A0A443SA69"/>
<dbReference type="GO" id="GO:0090433">
    <property type="term" value="F:palmitoyl-CoA ligase activity"/>
    <property type="evidence" value="ECO:0007669"/>
    <property type="project" value="TreeGrafter"/>
</dbReference>
<dbReference type="Proteomes" id="UP000288716">
    <property type="component" value="Unassembled WGS sequence"/>
</dbReference>
<dbReference type="GO" id="GO:0005811">
    <property type="term" value="C:lipid droplet"/>
    <property type="evidence" value="ECO:0007669"/>
    <property type="project" value="TreeGrafter"/>
</dbReference>
<dbReference type="EMBL" id="NCKV01004864">
    <property type="protein sequence ID" value="RWS24448.1"/>
    <property type="molecule type" value="Genomic_DNA"/>
</dbReference>
<accession>A0A443SA69</accession>
<dbReference type="SUPFAM" id="SSF56801">
    <property type="entry name" value="Acetyl-CoA synthetase-like"/>
    <property type="match status" value="1"/>
</dbReference>
<keyword evidence="8" id="KW-1133">Transmembrane helix</keyword>
<dbReference type="Gene3D" id="3.40.50.12780">
    <property type="entry name" value="N-terminal domain of ligase-like"/>
    <property type="match status" value="1"/>
</dbReference>
<dbReference type="STRING" id="299467.A0A443SA69"/>
<dbReference type="InterPro" id="IPR020845">
    <property type="entry name" value="AMP-binding_CS"/>
</dbReference>
<comment type="caution">
    <text evidence="10">The sequence shown here is derived from an EMBL/GenBank/DDBJ whole genome shotgun (WGS) entry which is preliminary data.</text>
</comment>
<name>A0A443SA69_9ACAR</name>
<dbReference type="GO" id="GO:0005783">
    <property type="term" value="C:endoplasmic reticulum"/>
    <property type="evidence" value="ECO:0007669"/>
    <property type="project" value="TreeGrafter"/>
</dbReference>
<evidence type="ECO:0000256" key="3">
    <source>
        <dbReference type="ARBA" id="ARBA00022741"/>
    </source>
</evidence>
<feature type="domain" description="AMP-dependent synthetase/ligase" evidence="9">
    <location>
        <begin position="117"/>
        <end position="524"/>
    </location>
</feature>
<keyword evidence="4" id="KW-0276">Fatty acid metabolism</keyword>
<evidence type="ECO:0000313" key="11">
    <source>
        <dbReference type="Proteomes" id="UP000288716"/>
    </source>
</evidence>
<dbReference type="PROSITE" id="PS00455">
    <property type="entry name" value="AMP_BINDING"/>
    <property type="match status" value="1"/>
</dbReference>
<dbReference type="InterPro" id="IPR042099">
    <property type="entry name" value="ANL_N_sf"/>
</dbReference>
<keyword evidence="4" id="KW-0443">Lipid metabolism</keyword>
<comment type="catalytic activity">
    <reaction evidence="7">
        <text>a long-chain fatty acid + ATP + CoA = a long-chain fatty acyl-CoA + AMP + diphosphate</text>
        <dbReference type="Rhea" id="RHEA:15421"/>
        <dbReference type="ChEBI" id="CHEBI:30616"/>
        <dbReference type="ChEBI" id="CHEBI:33019"/>
        <dbReference type="ChEBI" id="CHEBI:57287"/>
        <dbReference type="ChEBI" id="CHEBI:57560"/>
        <dbReference type="ChEBI" id="CHEBI:83139"/>
        <dbReference type="ChEBI" id="CHEBI:456215"/>
        <dbReference type="EC" id="6.2.1.3"/>
    </reaction>
</comment>
<dbReference type="PANTHER" id="PTHR43272">
    <property type="entry name" value="LONG-CHAIN-FATTY-ACID--COA LIGASE"/>
    <property type="match status" value="1"/>
</dbReference>
<comment type="similarity">
    <text evidence="1">Belongs to the ATP-dependent AMP-binding enzyme family.</text>
</comment>
<dbReference type="OrthoDB" id="1700726at2759"/>
<dbReference type="GO" id="GO:0035336">
    <property type="term" value="P:long-chain fatty-acyl-CoA metabolic process"/>
    <property type="evidence" value="ECO:0007669"/>
    <property type="project" value="TreeGrafter"/>
</dbReference>
<dbReference type="EC" id="6.2.1.3" evidence="6"/>
<keyword evidence="11" id="KW-1185">Reference proteome</keyword>
<dbReference type="Pfam" id="PF00501">
    <property type="entry name" value="AMP-binding"/>
    <property type="match status" value="1"/>
</dbReference>
<evidence type="ECO:0000256" key="7">
    <source>
        <dbReference type="ARBA" id="ARBA00036813"/>
    </source>
</evidence>
<dbReference type="PANTHER" id="PTHR43272:SF83">
    <property type="entry name" value="ACYL-COA SYNTHETASE LONG-CHAIN, ISOFORM J"/>
    <property type="match status" value="1"/>
</dbReference>
<dbReference type="GO" id="GO:0005886">
    <property type="term" value="C:plasma membrane"/>
    <property type="evidence" value="ECO:0007669"/>
    <property type="project" value="TreeGrafter"/>
</dbReference>
<evidence type="ECO:0000259" key="9">
    <source>
        <dbReference type="Pfam" id="PF00501"/>
    </source>
</evidence>
<evidence type="ECO:0000313" key="10">
    <source>
        <dbReference type="EMBL" id="RWS24448.1"/>
    </source>
</evidence>